<sequence length="412" mass="45741">MSEDIMARYDNVTIYMERNHPSPMYHVDGNTPANPYGALKPLLEDDLLEEVMYNGGQQCVKVAHREHGMCRTNIWIEDDEGLKIAANIAAFTNVPLGDGPGKVPLFDGRLPDGSRVNGVIPPVSPDGPTLTIRKFRADPITIIDLIQFGTIDVSLAATMWCWVDGLGSRPANFIISGGTGSGKTTTLNCLGMFIPWDKRLLTVEDTAELQLFHDHWLRMETRSERPDGTSEVDMDDCLRSSLRMRPDRIIVGEVRGPEASTLLTAMNTGHDGSFGSLHANTAMETVTRMTSPPMSVPSIMMSGLDLIIVQSRINKDGKQIRRIMEIAEIAGMEGDRPRLNPIWKYDPATDTTTQTGVPSKLRELICTAVGCRPADFEAHVRQREKILMDMISRGIRDIESVAQILQTFYSRQ</sequence>
<dbReference type="Pfam" id="PF00437">
    <property type="entry name" value="T2SSE"/>
    <property type="match status" value="1"/>
</dbReference>
<dbReference type="EMBL" id="KF900340">
    <property type="protein sequence ID" value="AIE91503.1"/>
    <property type="molecule type" value="Genomic_DNA"/>
</dbReference>
<protein>
    <submittedName>
        <fullName evidence="3">Type II/IV secretion system ATPase (FlaI-A, flaI)</fullName>
    </submittedName>
</protein>
<name>A0A075FJV9_9EURY</name>
<gene>
    <name evidence="3" type="primary">flaI</name>
    <name evidence="3" type="synonym">flaI-A</name>
</gene>
<dbReference type="Gene3D" id="3.40.50.300">
    <property type="entry name" value="P-loop containing nucleotide triphosphate hydrolases"/>
    <property type="match status" value="1"/>
</dbReference>
<dbReference type="PANTHER" id="PTHR30486">
    <property type="entry name" value="TWITCHING MOTILITY PROTEIN PILT"/>
    <property type="match status" value="1"/>
</dbReference>
<organism evidence="3">
    <name type="scientific">uncultured marine group II/III euryarchaeote AD1000_12_B08</name>
    <dbReference type="NCBI Taxonomy" id="1457724"/>
    <lineage>
        <taxon>Archaea</taxon>
        <taxon>Methanobacteriati</taxon>
        <taxon>Methanobacteriota</taxon>
        <taxon>environmental samples</taxon>
    </lineage>
</organism>
<evidence type="ECO:0000256" key="1">
    <source>
        <dbReference type="ARBA" id="ARBA00006611"/>
    </source>
</evidence>
<feature type="domain" description="Bacterial type II secretion system protein E" evidence="2">
    <location>
        <begin position="103"/>
        <end position="321"/>
    </location>
</feature>
<dbReference type="AlphaFoldDB" id="A0A075FJV9"/>
<comment type="similarity">
    <text evidence="1">Belongs to the GSP E family.</text>
</comment>
<accession>A0A075FJV9</accession>
<dbReference type="PANTHER" id="PTHR30486:SF15">
    <property type="entry name" value="TYPE II_IV SECRETION SYSTEM ATPASE"/>
    <property type="match status" value="1"/>
</dbReference>
<dbReference type="InterPro" id="IPR001482">
    <property type="entry name" value="T2SS/T4SS_dom"/>
</dbReference>
<evidence type="ECO:0000259" key="2">
    <source>
        <dbReference type="Pfam" id="PF00437"/>
    </source>
</evidence>
<reference evidence="3" key="1">
    <citation type="journal article" date="2014" name="Genome Biol. Evol.">
        <title>Pangenome evidence for extensive interdomain horizontal transfer affecting lineage core and shell genes in uncultured planktonic thaumarchaeota and euryarchaeota.</title>
        <authorList>
            <person name="Deschamps P."/>
            <person name="Zivanovic Y."/>
            <person name="Moreira D."/>
            <person name="Rodriguez-Valera F."/>
            <person name="Lopez-Garcia P."/>
        </authorList>
    </citation>
    <scope>NUCLEOTIDE SEQUENCE</scope>
</reference>
<evidence type="ECO:0000313" key="3">
    <source>
        <dbReference type="EMBL" id="AIE91503.1"/>
    </source>
</evidence>
<dbReference type="GO" id="GO:0016887">
    <property type="term" value="F:ATP hydrolysis activity"/>
    <property type="evidence" value="ECO:0007669"/>
    <property type="project" value="InterPro"/>
</dbReference>
<proteinExistence type="inferred from homology"/>
<dbReference type="Gene3D" id="3.30.450.380">
    <property type="match status" value="1"/>
</dbReference>
<dbReference type="InterPro" id="IPR027417">
    <property type="entry name" value="P-loop_NTPase"/>
</dbReference>
<dbReference type="SUPFAM" id="SSF52540">
    <property type="entry name" value="P-loop containing nucleoside triphosphate hydrolases"/>
    <property type="match status" value="1"/>
</dbReference>
<dbReference type="InterPro" id="IPR050921">
    <property type="entry name" value="T4SS_GSP_E_ATPase"/>
</dbReference>
<dbReference type="CDD" id="cd01130">
    <property type="entry name" value="VirB11-like_ATPase"/>
    <property type="match status" value="1"/>
</dbReference>